<dbReference type="AlphaFoldDB" id="A0AAE9ZXI0"/>
<feature type="domain" description="Band 7" evidence="3">
    <location>
        <begin position="6"/>
        <end position="169"/>
    </location>
</feature>
<dbReference type="Pfam" id="PF01145">
    <property type="entry name" value="Band_7"/>
    <property type="match status" value="1"/>
</dbReference>
<evidence type="ECO:0000259" key="3">
    <source>
        <dbReference type="SMART" id="SM00244"/>
    </source>
</evidence>
<dbReference type="InterPro" id="IPR043202">
    <property type="entry name" value="Band-7_stomatin-like"/>
</dbReference>
<dbReference type="InterPro" id="IPR036013">
    <property type="entry name" value="Band_7/SPFH_dom_sf"/>
</dbReference>
<comment type="subcellular location">
    <subcellularLocation>
        <location evidence="1">Membrane</location>
        <topology evidence="1">Single-pass membrane protein</topology>
    </subcellularLocation>
</comment>
<dbReference type="EMBL" id="CP119075">
    <property type="protein sequence ID" value="WED65079.1"/>
    <property type="molecule type" value="Genomic_DNA"/>
</dbReference>
<evidence type="ECO:0000256" key="2">
    <source>
        <dbReference type="ARBA" id="ARBA00008164"/>
    </source>
</evidence>
<dbReference type="GO" id="GO:0005886">
    <property type="term" value="C:plasma membrane"/>
    <property type="evidence" value="ECO:0007669"/>
    <property type="project" value="InterPro"/>
</dbReference>
<dbReference type="Proteomes" id="UP001218638">
    <property type="component" value="Chromosome"/>
</dbReference>
<sequence>MQKDIIIKDTHRAVWYENGVMSKVLGPGRYRVPRKPFFRRTKNHPVVELAFVDVRERDLTIKGQEILTADKVAIRVSIIVQFKVTDPVAALHHVNNHDERLYSDVQLAARRSLASMSLEQILTNRNQLSEDILGEVTAAATGYGVSILRADVKDLMFPGNLQEIMNKVLTAERLSQAQLIESRTKAAQRQIDAEAQAANQRLEAELTAEIETQTAATRAAARLKEAHAEAEALRIKNDAEVEALREQTKAADAYTKHPALLRLRELQALGEVATNANARIFVGFDKHTEPGEDFKTIMS</sequence>
<protein>
    <submittedName>
        <fullName evidence="4">SPFH domain-containing protein</fullName>
    </submittedName>
</protein>
<dbReference type="PANTHER" id="PTHR10264">
    <property type="entry name" value="BAND 7 PROTEIN-RELATED"/>
    <property type="match status" value="1"/>
</dbReference>
<dbReference type="SUPFAM" id="SSF117892">
    <property type="entry name" value="Band 7/SPFH domain"/>
    <property type="match status" value="1"/>
</dbReference>
<evidence type="ECO:0000313" key="5">
    <source>
        <dbReference type="Proteomes" id="UP001218638"/>
    </source>
</evidence>
<dbReference type="PANTHER" id="PTHR10264:SF83">
    <property type="entry name" value="BLL5629 PROTEIN"/>
    <property type="match status" value="1"/>
</dbReference>
<organism evidence="4 5">
    <name type="scientific">Synoicihabitans lomoniglobus</name>
    <dbReference type="NCBI Taxonomy" id="2909285"/>
    <lineage>
        <taxon>Bacteria</taxon>
        <taxon>Pseudomonadati</taxon>
        <taxon>Verrucomicrobiota</taxon>
        <taxon>Opitutia</taxon>
        <taxon>Opitutales</taxon>
        <taxon>Opitutaceae</taxon>
        <taxon>Synoicihabitans</taxon>
    </lineage>
</organism>
<evidence type="ECO:0000313" key="4">
    <source>
        <dbReference type="EMBL" id="WED65079.1"/>
    </source>
</evidence>
<proteinExistence type="inferred from homology"/>
<dbReference type="KEGG" id="slom:PXH66_22300"/>
<dbReference type="CDD" id="cd13438">
    <property type="entry name" value="SPFH_eoslipins_u2"/>
    <property type="match status" value="1"/>
</dbReference>
<gene>
    <name evidence="4" type="ORF">PXH66_22300</name>
</gene>
<keyword evidence="5" id="KW-1185">Reference proteome</keyword>
<reference evidence="4" key="1">
    <citation type="submission" date="2023-03" db="EMBL/GenBank/DDBJ databases">
        <title>Lomoglobus Profundus gen. nov., sp. nov., a novel member of the phylum Verrucomicrobia, isolated from deep-marine sediment of South China Sea.</title>
        <authorList>
            <person name="Ahmad T."/>
            <person name="Ishaq S.E."/>
            <person name="Wang F."/>
        </authorList>
    </citation>
    <scope>NUCLEOTIDE SEQUENCE</scope>
    <source>
        <strain evidence="4">LMO-M01</strain>
    </source>
</reference>
<dbReference type="RefSeq" id="WP_330929465.1">
    <property type="nucleotide sequence ID" value="NZ_CP119075.1"/>
</dbReference>
<dbReference type="InterPro" id="IPR001107">
    <property type="entry name" value="Band_7"/>
</dbReference>
<dbReference type="PRINTS" id="PR00721">
    <property type="entry name" value="STOMATIN"/>
</dbReference>
<dbReference type="InterPro" id="IPR001972">
    <property type="entry name" value="Stomatin_HflK_fam"/>
</dbReference>
<dbReference type="Gene3D" id="3.30.479.30">
    <property type="entry name" value="Band 7 domain"/>
    <property type="match status" value="1"/>
</dbReference>
<dbReference type="SMART" id="SM00244">
    <property type="entry name" value="PHB"/>
    <property type="match status" value="1"/>
</dbReference>
<accession>A0AAE9ZXI0</accession>
<evidence type="ECO:0000256" key="1">
    <source>
        <dbReference type="ARBA" id="ARBA00004167"/>
    </source>
</evidence>
<name>A0AAE9ZXI0_9BACT</name>
<comment type="similarity">
    <text evidence="2">Belongs to the band 7/mec-2 family.</text>
</comment>